<reference evidence="2" key="1">
    <citation type="submission" date="2021-01" db="EMBL/GenBank/DDBJ databases">
        <title>Whole genome shotgun sequence of Actinocatenispora rupis NBRC 107355.</title>
        <authorList>
            <person name="Komaki H."/>
            <person name="Tamura T."/>
        </authorList>
    </citation>
    <scope>NUCLEOTIDE SEQUENCE</scope>
    <source>
        <strain evidence="2">NBRC 107355</strain>
    </source>
</reference>
<dbReference type="EMBL" id="BOMB01000032">
    <property type="protein sequence ID" value="GID14693.1"/>
    <property type="molecule type" value="Genomic_DNA"/>
</dbReference>
<evidence type="ECO:0000313" key="2">
    <source>
        <dbReference type="EMBL" id="GID14693.1"/>
    </source>
</evidence>
<dbReference type="RefSeq" id="WP_203662553.1">
    <property type="nucleotide sequence ID" value="NZ_BAAAZM010000017.1"/>
</dbReference>
<gene>
    <name evidence="2" type="ORF">Aru02nite_55820</name>
</gene>
<dbReference type="SUPFAM" id="SSF53597">
    <property type="entry name" value="Dihydrofolate reductase-like"/>
    <property type="match status" value="1"/>
</dbReference>
<proteinExistence type="predicted"/>
<evidence type="ECO:0000313" key="3">
    <source>
        <dbReference type="Proteomes" id="UP000612808"/>
    </source>
</evidence>
<protein>
    <submittedName>
        <fullName evidence="2">Deaminase reductase</fullName>
    </submittedName>
</protein>
<dbReference type="GO" id="GO:0009231">
    <property type="term" value="P:riboflavin biosynthetic process"/>
    <property type="evidence" value="ECO:0007669"/>
    <property type="project" value="InterPro"/>
</dbReference>
<accession>A0A8J3J5T9</accession>
<dbReference type="Gene3D" id="3.40.430.10">
    <property type="entry name" value="Dihydrofolate Reductase, subunit A"/>
    <property type="match status" value="1"/>
</dbReference>
<dbReference type="InterPro" id="IPR002734">
    <property type="entry name" value="RibDG_C"/>
</dbReference>
<dbReference type="PANTHER" id="PTHR38011">
    <property type="entry name" value="DIHYDROFOLATE REDUCTASE FAMILY PROTEIN (AFU_ORTHOLOGUE AFUA_8G06820)"/>
    <property type="match status" value="1"/>
</dbReference>
<sequence>MGRIVVSENVTLDGVFESVDGPGDWLGCVDAADRAAWAAAGVREARTATALLLGRRTYEWFVARGWASRPGDWADALRDLPKYVVTGTGLGTPTWANTSALTGDAATGCADLARRTDGDLLVLGSARLLGVLLARDLVGELRLTVYPIVVGAGTRLFGDTAATPLRLVESRTVGTDLTRLTYRPRRTT</sequence>
<keyword evidence="3" id="KW-1185">Reference proteome</keyword>
<dbReference type="InterPro" id="IPR050765">
    <property type="entry name" value="Riboflavin_Biosynth_HTPR"/>
</dbReference>
<comment type="caution">
    <text evidence="2">The sequence shown here is derived from an EMBL/GenBank/DDBJ whole genome shotgun (WGS) entry which is preliminary data.</text>
</comment>
<dbReference type="GO" id="GO:0008703">
    <property type="term" value="F:5-amino-6-(5-phosphoribosylamino)uracil reductase activity"/>
    <property type="evidence" value="ECO:0007669"/>
    <property type="project" value="InterPro"/>
</dbReference>
<dbReference type="PANTHER" id="PTHR38011:SF11">
    <property type="entry name" value="2,5-DIAMINO-6-RIBOSYLAMINO-4(3H)-PYRIMIDINONE 5'-PHOSPHATE REDUCTASE"/>
    <property type="match status" value="1"/>
</dbReference>
<dbReference type="InterPro" id="IPR024072">
    <property type="entry name" value="DHFR-like_dom_sf"/>
</dbReference>
<dbReference type="Proteomes" id="UP000612808">
    <property type="component" value="Unassembled WGS sequence"/>
</dbReference>
<dbReference type="Pfam" id="PF01872">
    <property type="entry name" value="RibD_C"/>
    <property type="match status" value="1"/>
</dbReference>
<organism evidence="2 3">
    <name type="scientific">Actinocatenispora rupis</name>
    <dbReference type="NCBI Taxonomy" id="519421"/>
    <lineage>
        <taxon>Bacteria</taxon>
        <taxon>Bacillati</taxon>
        <taxon>Actinomycetota</taxon>
        <taxon>Actinomycetes</taxon>
        <taxon>Micromonosporales</taxon>
        <taxon>Micromonosporaceae</taxon>
        <taxon>Actinocatenispora</taxon>
    </lineage>
</organism>
<dbReference type="AlphaFoldDB" id="A0A8J3J5T9"/>
<feature type="domain" description="Bacterial bifunctional deaminase-reductase C-terminal" evidence="1">
    <location>
        <begin position="4"/>
        <end position="177"/>
    </location>
</feature>
<name>A0A8J3J5T9_9ACTN</name>
<evidence type="ECO:0000259" key="1">
    <source>
        <dbReference type="Pfam" id="PF01872"/>
    </source>
</evidence>